<dbReference type="EMBL" id="JALJOU010000085">
    <property type="protein sequence ID" value="KAK9822663.1"/>
    <property type="molecule type" value="Genomic_DNA"/>
</dbReference>
<dbReference type="PROSITE" id="PS51286">
    <property type="entry name" value="RAP"/>
    <property type="match status" value="1"/>
</dbReference>
<proteinExistence type="predicted"/>
<dbReference type="SMART" id="SM00952">
    <property type="entry name" value="RAP"/>
    <property type="match status" value="1"/>
</dbReference>
<accession>A0AAW1QMK2</accession>
<comment type="caution">
    <text evidence="2">The sequence shown here is derived from an EMBL/GenBank/DDBJ whole genome shotgun (WGS) entry which is preliminary data.</text>
</comment>
<dbReference type="PANTHER" id="PTHR21228">
    <property type="entry name" value="FAST LEU-RICH DOMAIN-CONTAINING"/>
    <property type="match status" value="1"/>
</dbReference>
<gene>
    <name evidence="2" type="ORF">WJX81_005748</name>
</gene>
<dbReference type="GO" id="GO:0003723">
    <property type="term" value="F:RNA binding"/>
    <property type="evidence" value="ECO:0007669"/>
    <property type="project" value="TreeGrafter"/>
</dbReference>
<dbReference type="Proteomes" id="UP001445335">
    <property type="component" value="Unassembled WGS sequence"/>
</dbReference>
<name>A0AAW1QMK2_9CHLO</name>
<evidence type="ECO:0000313" key="3">
    <source>
        <dbReference type="Proteomes" id="UP001445335"/>
    </source>
</evidence>
<dbReference type="InterPro" id="IPR050870">
    <property type="entry name" value="FAST_kinase"/>
</dbReference>
<protein>
    <recommendedName>
        <fullName evidence="1">RAP domain-containing protein</fullName>
    </recommendedName>
</protein>
<dbReference type="PANTHER" id="PTHR21228:SF40">
    <property type="entry name" value="LD45607P"/>
    <property type="match status" value="1"/>
</dbReference>
<dbReference type="GO" id="GO:0005759">
    <property type="term" value="C:mitochondrial matrix"/>
    <property type="evidence" value="ECO:0007669"/>
    <property type="project" value="TreeGrafter"/>
</dbReference>
<reference evidence="2 3" key="1">
    <citation type="journal article" date="2024" name="Nat. Commun.">
        <title>Phylogenomics reveals the evolutionary origins of lichenization in chlorophyte algae.</title>
        <authorList>
            <person name="Puginier C."/>
            <person name="Libourel C."/>
            <person name="Otte J."/>
            <person name="Skaloud P."/>
            <person name="Haon M."/>
            <person name="Grisel S."/>
            <person name="Petersen M."/>
            <person name="Berrin J.G."/>
            <person name="Delaux P.M."/>
            <person name="Dal Grande F."/>
            <person name="Keller J."/>
        </authorList>
    </citation>
    <scope>NUCLEOTIDE SEQUENCE [LARGE SCALE GENOMIC DNA]</scope>
    <source>
        <strain evidence="2 3">SAG 245.80</strain>
    </source>
</reference>
<dbReference type="AlphaFoldDB" id="A0AAW1QMK2"/>
<keyword evidence="3" id="KW-1185">Reference proteome</keyword>
<evidence type="ECO:0000313" key="2">
    <source>
        <dbReference type="EMBL" id="KAK9822663.1"/>
    </source>
</evidence>
<dbReference type="GO" id="GO:0044528">
    <property type="term" value="P:regulation of mitochondrial mRNA stability"/>
    <property type="evidence" value="ECO:0007669"/>
    <property type="project" value="TreeGrafter"/>
</dbReference>
<evidence type="ECO:0000259" key="1">
    <source>
        <dbReference type="PROSITE" id="PS51286"/>
    </source>
</evidence>
<dbReference type="Pfam" id="PF08373">
    <property type="entry name" value="RAP"/>
    <property type="match status" value="1"/>
</dbReference>
<sequence>MQACDMVLWSLAELRHAAPACFDALAEAGTAALSNPAKRRHFTSQNLSTCLWAYGRLNMVHSEPCRRFLSALAARAAEPGALDGNPHALGNVAWGLAVAQLLDAPLLQRVWGLASLKARSTNESFLSQIFQAELSLRLERTGHSTSLAASADVGKTFSILLEAGILRLASQQLWRGRLSCTARPPTRLQRAVGDAVRALGVAVVEEYCSKGAEYSIDLAVPSAHVAIEVDGPSHFAENTRQPLGQTALKRRLLVALGWRPVPVPFFDFPRRGHARVLYMREALAHFAGLATPLPPRPPDWDAAREADKLALLRELGGRFALVAGAAVEAADL</sequence>
<dbReference type="GO" id="GO:0000963">
    <property type="term" value="P:mitochondrial RNA processing"/>
    <property type="evidence" value="ECO:0007669"/>
    <property type="project" value="TreeGrafter"/>
</dbReference>
<organism evidence="2 3">
    <name type="scientific">Elliptochloris bilobata</name>
    <dbReference type="NCBI Taxonomy" id="381761"/>
    <lineage>
        <taxon>Eukaryota</taxon>
        <taxon>Viridiplantae</taxon>
        <taxon>Chlorophyta</taxon>
        <taxon>core chlorophytes</taxon>
        <taxon>Trebouxiophyceae</taxon>
        <taxon>Trebouxiophyceae incertae sedis</taxon>
        <taxon>Elliptochloris clade</taxon>
        <taxon>Elliptochloris</taxon>
    </lineage>
</organism>
<dbReference type="GO" id="GO:0035770">
    <property type="term" value="C:ribonucleoprotein granule"/>
    <property type="evidence" value="ECO:0007669"/>
    <property type="project" value="TreeGrafter"/>
</dbReference>
<feature type="domain" description="RAP" evidence="1">
    <location>
        <begin position="225"/>
        <end position="281"/>
    </location>
</feature>
<dbReference type="InterPro" id="IPR013584">
    <property type="entry name" value="RAP"/>
</dbReference>